<dbReference type="SUPFAM" id="SSF52540">
    <property type="entry name" value="P-loop containing nucleoside triphosphate hydrolases"/>
    <property type="match status" value="2"/>
</dbReference>
<dbReference type="InterPro" id="IPR032781">
    <property type="entry name" value="ABC_tran_Xtn"/>
</dbReference>
<gene>
    <name evidence="5" type="ORF">PHATRDRAFT_14391</name>
</gene>
<dbReference type="PANTHER" id="PTHR19211:SF133">
    <property type="entry name" value="ABC TRANSPORTER FAMILY PROTEIN"/>
    <property type="match status" value="1"/>
</dbReference>
<dbReference type="AlphaFoldDB" id="B7G5H4"/>
<dbReference type="Pfam" id="PF00005">
    <property type="entry name" value="ABC_tran"/>
    <property type="match status" value="2"/>
</dbReference>
<dbReference type="GO" id="GO:0016887">
    <property type="term" value="F:ATP hydrolysis activity"/>
    <property type="evidence" value="ECO:0007669"/>
    <property type="project" value="InterPro"/>
</dbReference>
<dbReference type="InterPro" id="IPR027417">
    <property type="entry name" value="P-loop_NTPase"/>
</dbReference>
<dbReference type="GeneID" id="7203138"/>
<dbReference type="Gene3D" id="3.40.50.300">
    <property type="entry name" value="P-loop containing nucleotide triphosphate hydrolases"/>
    <property type="match status" value="2"/>
</dbReference>
<evidence type="ECO:0000256" key="1">
    <source>
        <dbReference type="ARBA" id="ARBA00022737"/>
    </source>
</evidence>
<dbReference type="GO" id="GO:0005524">
    <property type="term" value="F:ATP binding"/>
    <property type="evidence" value="ECO:0007669"/>
    <property type="project" value="UniProtKB-KW"/>
</dbReference>
<dbReference type="STRING" id="556484.B7G5H4"/>
<keyword evidence="3" id="KW-0067">ATP-binding</keyword>
<dbReference type="PANTHER" id="PTHR19211">
    <property type="entry name" value="ATP-BINDING TRANSPORT PROTEIN-RELATED"/>
    <property type="match status" value="1"/>
</dbReference>
<keyword evidence="6" id="KW-1185">Reference proteome</keyword>
<dbReference type="PROSITE" id="PS50893">
    <property type="entry name" value="ABC_TRANSPORTER_2"/>
    <property type="match status" value="1"/>
</dbReference>
<sequence>MTTNVDENRGDARGAALLLEGVTVYRGPAEILRNIDWRVEPRTKWALVGANGAGKSTLLKALVGEVDSRGKIVIGNKEQVGYLQQTAVAGSNGTVFEEASSGMRELNTAKQAMEKSQEVGDLQALERATTRFELIDGYKQEQKVASVLKGLGFTNFEMRCHELSGGWQMRVAFARLLLSEPTLCLMDEPSNHLDAAAKKWLAKYLATYDGDGAMILVTHDVDLLKSMDHIAEVVPGAGSLQIYKSCNYNQYLDLKEQRAAAAISQYERSTEKAAKLQAFVDRFGASATKASAAQSRVKMLEKMKRDGLLNAPADDIIAQRFKPSLILPDPPRAIGEKLISLQKAGVGYDGEVLVSDINIDIMKGMKLLIRGPNGAGKSTVMHSLRGSISLIDGDRSTNPDLRLGVFTQDLAQELDPSARAVDLVTAYARTGLDGDITVSEQEARAAMGRLGLQGEKALRHICDLSGGEKARVALAMFALKASNVYLLDEASNHLDSECVEALGEGLGSWGHDTGAMVVISHDKSF</sequence>
<dbReference type="InterPro" id="IPR003439">
    <property type="entry name" value="ABC_transporter-like_ATP-bd"/>
</dbReference>
<evidence type="ECO:0000256" key="3">
    <source>
        <dbReference type="ARBA" id="ARBA00022840"/>
    </source>
</evidence>
<dbReference type="Proteomes" id="UP000000759">
    <property type="component" value="Chromosome 15"/>
</dbReference>
<dbReference type="KEGG" id="pti:PHATRDRAFT_14391"/>
<accession>B7G5H4</accession>
<evidence type="ECO:0000256" key="2">
    <source>
        <dbReference type="ARBA" id="ARBA00022741"/>
    </source>
</evidence>
<dbReference type="InParanoid" id="B7G5H4"/>
<proteinExistence type="predicted"/>
<protein>
    <recommendedName>
        <fullName evidence="4">ABC transporter domain-containing protein</fullName>
    </recommendedName>
</protein>
<keyword evidence="2" id="KW-0547">Nucleotide-binding</keyword>
<feature type="non-terminal residue" evidence="5">
    <location>
        <position position="525"/>
    </location>
</feature>
<dbReference type="OrthoDB" id="40024at2759"/>
<dbReference type="HOGENOM" id="CLU_000604_36_0_1"/>
<evidence type="ECO:0000313" key="5">
    <source>
        <dbReference type="EMBL" id="EEC46150.1"/>
    </source>
</evidence>
<dbReference type="PaxDb" id="2850-Phatr14391"/>
<evidence type="ECO:0000259" key="4">
    <source>
        <dbReference type="PROSITE" id="PS50893"/>
    </source>
</evidence>
<dbReference type="InterPro" id="IPR017871">
    <property type="entry name" value="ABC_transporter-like_CS"/>
</dbReference>
<dbReference type="RefSeq" id="XP_002182249.1">
    <property type="nucleotide sequence ID" value="XM_002182213.1"/>
</dbReference>
<dbReference type="FunFam" id="3.40.50.300:FF:000011">
    <property type="entry name" value="Putative ABC transporter ATP-binding component"/>
    <property type="match status" value="1"/>
</dbReference>
<organism evidence="5 6">
    <name type="scientific">Phaeodactylum tricornutum (strain CCAP 1055/1)</name>
    <dbReference type="NCBI Taxonomy" id="556484"/>
    <lineage>
        <taxon>Eukaryota</taxon>
        <taxon>Sar</taxon>
        <taxon>Stramenopiles</taxon>
        <taxon>Ochrophyta</taxon>
        <taxon>Bacillariophyta</taxon>
        <taxon>Bacillariophyceae</taxon>
        <taxon>Bacillariophycidae</taxon>
        <taxon>Naviculales</taxon>
        <taxon>Phaeodactylaceae</taxon>
        <taxon>Phaeodactylum</taxon>
    </lineage>
</organism>
<feature type="domain" description="ABC transporter" evidence="4">
    <location>
        <begin position="17"/>
        <end position="260"/>
    </location>
</feature>
<dbReference type="CDD" id="cd03221">
    <property type="entry name" value="ABCF_EF-3"/>
    <property type="match status" value="1"/>
</dbReference>
<dbReference type="InterPro" id="IPR003593">
    <property type="entry name" value="AAA+_ATPase"/>
</dbReference>
<keyword evidence="1" id="KW-0677">Repeat</keyword>
<dbReference type="eggNOG" id="KOG0062">
    <property type="taxonomic scope" value="Eukaryota"/>
</dbReference>
<dbReference type="InterPro" id="IPR050611">
    <property type="entry name" value="ABCF"/>
</dbReference>
<name>B7G5H4_PHATC</name>
<dbReference type="EMBL" id="CM000617">
    <property type="protein sequence ID" value="EEC46150.1"/>
    <property type="molecule type" value="Genomic_DNA"/>
</dbReference>
<dbReference type="PROSITE" id="PS00211">
    <property type="entry name" value="ABC_TRANSPORTER_1"/>
    <property type="match status" value="2"/>
</dbReference>
<reference evidence="5 6" key="1">
    <citation type="journal article" date="2008" name="Nature">
        <title>The Phaeodactylum genome reveals the evolutionary history of diatom genomes.</title>
        <authorList>
            <person name="Bowler C."/>
            <person name="Allen A.E."/>
            <person name="Badger J.H."/>
            <person name="Grimwood J."/>
            <person name="Jabbari K."/>
            <person name="Kuo A."/>
            <person name="Maheswari U."/>
            <person name="Martens C."/>
            <person name="Maumus F."/>
            <person name="Otillar R.P."/>
            <person name="Rayko E."/>
            <person name="Salamov A."/>
            <person name="Vandepoele K."/>
            <person name="Beszteri B."/>
            <person name="Gruber A."/>
            <person name="Heijde M."/>
            <person name="Katinka M."/>
            <person name="Mock T."/>
            <person name="Valentin K."/>
            <person name="Verret F."/>
            <person name="Berges J.A."/>
            <person name="Brownlee C."/>
            <person name="Cadoret J.P."/>
            <person name="Chiovitti A."/>
            <person name="Choi C.J."/>
            <person name="Coesel S."/>
            <person name="De Martino A."/>
            <person name="Detter J.C."/>
            <person name="Durkin C."/>
            <person name="Falciatore A."/>
            <person name="Fournet J."/>
            <person name="Haruta M."/>
            <person name="Huysman M.J."/>
            <person name="Jenkins B.D."/>
            <person name="Jiroutova K."/>
            <person name="Jorgensen R.E."/>
            <person name="Joubert Y."/>
            <person name="Kaplan A."/>
            <person name="Kroger N."/>
            <person name="Kroth P.G."/>
            <person name="La Roche J."/>
            <person name="Lindquist E."/>
            <person name="Lommer M."/>
            <person name="Martin-Jezequel V."/>
            <person name="Lopez P.J."/>
            <person name="Lucas S."/>
            <person name="Mangogna M."/>
            <person name="McGinnis K."/>
            <person name="Medlin L.K."/>
            <person name="Montsant A."/>
            <person name="Oudot-Le Secq M.P."/>
            <person name="Napoli C."/>
            <person name="Obornik M."/>
            <person name="Parker M.S."/>
            <person name="Petit J.L."/>
            <person name="Porcel B.M."/>
            <person name="Poulsen N."/>
            <person name="Robison M."/>
            <person name="Rychlewski L."/>
            <person name="Rynearson T.A."/>
            <person name="Schmutz J."/>
            <person name="Shapiro H."/>
            <person name="Siaut M."/>
            <person name="Stanley M."/>
            <person name="Sussman M.R."/>
            <person name="Taylor A.R."/>
            <person name="Vardi A."/>
            <person name="von Dassow P."/>
            <person name="Vyverman W."/>
            <person name="Willis A."/>
            <person name="Wyrwicz L.S."/>
            <person name="Rokhsar D.S."/>
            <person name="Weissenbach J."/>
            <person name="Armbrust E.V."/>
            <person name="Green B.R."/>
            <person name="Van de Peer Y."/>
            <person name="Grigoriev I.V."/>
        </authorList>
    </citation>
    <scope>NUCLEOTIDE SEQUENCE [LARGE SCALE GENOMIC DNA]</scope>
    <source>
        <strain evidence="5 6">CCAP 1055/1</strain>
    </source>
</reference>
<evidence type="ECO:0000313" key="6">
    <source>
        <dbReference type="Proteomes" id="UP000000759"/>
    </source>
</evidence>
<dbReference type="SMART" id="SM00382">
    <property type="entry name" value="AAA"/>
    <property type="match status" value="2"/>
</dbReference>
<dbReference type="Pfam" id="PF12848">
    <property type="entry name" value="ABC_tran_Xtn"/>
    <property type="match status" value="1"/>
</dbReference>
<reference evidence="6" key="2">
    <citation type="submission" date="2008-08" db="EMBL/GenBank/DDBJ databases">
        <authorList>
            <consortium name="Diatom Consortium"/>
            <person name="Grigoriev I."/>
            <person name="Grimwood J."/>
            <person name="Kuo A."/>
            <person name="Otillar R.P."/>
            <person name="Salamov A."/>
            <person name="Detter J.C."/>
            <person name="Lindquist E."/>
            <person name="Shapiro H."/>
            <person name="Lucas S."/>
            <person name="Glavina del Rio T."/>
            <person name="Pitluck S."/>
            <person name="Rokhsar D."/>
            <person name="Bowler C."/>
        </authorList>
    </citation>
    <scope>GENOME REANNOTATION</scope>
    <source>
        <strain evidence="6">CCAP 1055/1</strain>
    </source>
</reference>